<keyword evidence="1" id="KW-0812">Transmembrane</keyword>
<accession>A0ABZ3D8Y4</accession>
<evidence type="ECO:0000313" key="3">
    <source>
        <dbReference type="Proteomes" id="UP001449795"/>
    </source>
</evidence>
<dbReference type="RefSeq" id="WP_342629410.1">
    <property type="nucleotide sequence ID" value="NZ_CP152276.1"/>
</dbReference>
<keyword evidence="1" id="KW-1133">Transmembrane helix</keyword>
<dbReference type="Proteomes" id="UP001449795">
    <property type="component" value="Chromosome"/>
</dbReference>
<name>A0ABZ3D8Y4_9PROT</name>
<protein>
    <submittedName>
        <fullName evidence="2">Uncharacterized protein</fullName>
    </submittedName>
</protein>
<reference evidence="2 3" key="1">
    <citation type="submission" date="2024-04" db="EMBL/GenBank/DDBJ databases">
        <title>Complete genome sequence of Nguyenibacter vanlangesis HBCM-1154, a strain capable of nitrogen fixation, IAA production, and phosphorus solubilization isolated from sugarcane soil.</title>
        <authorList>
            <person name="MY HANH P."/>
        </authorList>
    </citation>
    <scope>NUCLEOTIDE SEQUENCE [LARGE SCALE GENOMIC DNA]</scope>
    <source>
        <strain evidence="2 3">HBCM 1154</strain>
    </source>
</reference>
<gene>
    <name evidence="2" type="ORF">AAC691_06600</name>
</gene>
<feature type="transmembrane region" description="Helical" evidence="1">
    <location>
        <begin position="20"/>
        <end position="46"/>
    </location>
</feature>
<evidence type="ECO:0000256" key="1">
    <source>
        <dbReference type="SAM" id="Phobius"/>
    </source>
</evidence>
<keyword evidence="1" id="KW-0472">Membrane</keyword>
<proteinExistence type="predicted"/>
<keyword evidence="3" id="KW-1185">Reference proteome</keyword>
<organism evidence="2 3">
    <name type="scientific">Nguyenibacter vanlangensis</name>
    <dbReference type="NCBI Taxonomy" id="1216886"/>
    <lineage>
        <taxon>Bacteria</taxon>
        <taxon>Pseudomonadati</taxon>
        <taxon>Pseudomonadota</taxon>
        <taxon>Alphaproteobacteria</taxon>
        <taxon>Acetobacterales</taxon>
        <taxon>Acetobacteraceae</taxon>
        <taxon>Nguyenibacter</taxon>
    </lineage>
</organism>
<sequence length="126" mass="13488">MSRYGEHDLPPARREEADISFRAAALGLGATLLTLAGLAGACILLFGPAMRDQATMLPLPVLPAPRLQARPDMDMARDRQRDLAALNGLYWVDRGAGLVHQPIDAAMARLARQGIGDWPAPPPGGR</sequence>
<dbReference type="EMBL" id="CP152276">
    <property type="protein sequence ID" value="XAE44098.1"/>
    <property type="molecule type" value="Genomic_DNA"/>
</dbReference>
<evidence type="ECO:0000313" key="2">
    <source>
        <dbReference type="EMBL" id="XAE44098.1"/>
    </source>
</evidence>